<accession>A0A976M4B5</accession>
<feature type="region of interest" description="Disordered" evidence="1">
    <location>
        <begin position="465"/>
        <end position="491"/>
    </location>
</feature>
<evidence type="ECO:0000256" key="1">
    <source>
        <dbReference type="SAM" id="MobiDB-lite"/>
    </source>
</evidence>
<feature type="transmembrane region" description="Helical" evidence="2">
    <location>
        <begin position="499"/>
        <end position="523"/>
    </location>
</feature>
<evidence type="ECO:0000313" key="3">
    <source>
        <dbReference type="EMBL" id="UKJ88123.2"/>
    </source>
</evidence>
<keyword evidence="2" id="KW-0472">Membrane</keyword>
<evidence type="ECO:0000256" key="2">
    <source>
        <dbReference type="SAM" id="Phobius"/>
    </source>
</evidence>
<evidence type="ECO:0000313" key="4">
    <source>
        <dbReference type="Proteomes" id="UP000244803"/>
    </source>
</evidence>
<protein>
    <submittedName>
        <fullName evidence="3">Uncharacterized protein</fullName>
    </submittedName>
</protein>
<feature type="compositionally biased region" description="Basic and acidic residues" evidence="1">
    <location>
        <begin position="474"/>
        <end position="491"/>
    </location>
</feature>
<proteinExistence type="predicted"/>
<keyword evidence="2" id="KW-0812">Transmembrane</keyword>
<organism evidence="3 4">
    <name type="scientific">Theileria orientalis</name>
    <dbReference type="NCBI Taxonomy" id="68886"/>
    <lineage>
        <taxon>Eukaryota</taxon>
        <taxon>Sar</taxon>
        <taxon>Alveolata</taxon>
        <taxon>Apicomplexa</taxon>
        <taxon>Aconoidasida</taxon>
        <taxon>Piroplasmida</taxon>
        <taxon>Theileriidae</taxon>
        <taxon>Theileria</taxon>
    </lineage>
</organism>
<dbReference type="OrthoDB" id="361166at2759"/>
<dbReference type="EMBL" id="CP056065">
    <property type="protein sequence ID" value="UKJ88123.2"/>
    <property type="molecule type" value="Genomic_DNA"/>
</dbReference>
<name>A0A976M4B5_THEOR</name>
<dbReference type="Proteomes" id="UP000244803">
    <property type="component" value="Chromosome 1"/>
</dbReference>
<dbReference type="AlphaFoldDB" id="A0A976M4B5"/>
<gene>
    <name evidence="3" type="ORF">MACJ_000566</name>
</gene>
<reference evidence="3" key="1">
    <citation type="submission" date="2022-07" db="EMBL/GenBank/DDBJ databases">
        <title>Evaluation of T. orientalis genome assembly methods using nanopore sequencing and analysis of variation between genomes.</title>
        <authorList>
            <person name="Yam J."/>
            <person name="Micallef M.L."/>
            <person name="Liu M."/>
            <person name="Djordjevic S.P."/>
            <person name="Bogema D.R."/>
            <person name="Jenkins C."/>
        </authorList>
    </citation>
    <scope>NUCLEOTIDE SEQUENCE</scope>
    <source>
        <strain evidence="3">Fish Creek</strain>
    </source>
</reference>
<sequence length="531" mass="61430">MGARQSYLYIYLRDKEKTYDEEGYTVKPSMEVVDKCRNFEVVTYTIDYKGGNGVNFDIYIYDSKITPPSAYTFAYCSPGIETHVAKKVNVYYSILGPMFPLIISFVRDRDTHNCDIYRLNRDRWNWASKITEYSLGDNLKEILEEEFKKTFRNRTIEFDVGSKQTNDVLVYPRELDKKNYRVIFIPSTNDAVLNSNCLFTFETKIHRGSEPYEFQVGCKPSATGDKKIDPYFLDSIKNKKFYNGIIVYFLRPEEKNDISYDEEHDKNTPLLVEFIYLCETKFLKRKDKDGYWWSEEQVTYKDDKALQSELSKIDTESKGNVVNTVFLDMKKPYRGPTGVDQSTVKAYTKYTHKFGSAKQSIILFERTDPEIKGKTPKVNATNVEVYYLKAGSDEDTKPFLIVFDEKGDGTPMKAYYFKHDGEFKDWEEFDQLGKLPDKLEKIANSGACSGHLHWLRGLAYRILTTEDPPPETPPKPKEDPPRPKVLEREIEPDPPPLEWIITGSVGGVVFVGSSAVGYGVYWYNTTIRLLT</sequence>
<keyword evidence="2" id="KW-1133">Transmembrane helix</keyword>